<evidence type="ECO:0000256" key="2">
    <source>
        <dbReference type="SAM" id="MobiDB-lite"/>
    </source>
</evidence>
<feature type="compositionally biased region" description="Polar residues" evidence="2">
    <location>
        <begin position="1078"/>
        <end position="1087"/>
    </location>
</feature>
<dbReference type="STRING" id="3055.A8IFZ1"/>
<gene>
    <name evidence="3" type="ORF">CHLRE_03g161550v5</name>
</gene>
<feature type="compositionally biased region" description="Polar residues" evidence="2">
    <location>
        <begin position="1018"/>
        <end position="1031"/>
    </location>
</feature>
<feature type="region of interest" description="Disordered" evidence="2">
    <location>
        <begin position="822"/>
        <end position="844"/>
    </location>
</feature>
<feature type="region of interest" description="Disordered" evidence="2">
    <location>
        <begin position="979"/>
        <end position="1031"/>
    </location>
</feature>
<accession>A8IFZ1</accession>
<dbReference type="OMA" id="APGDHAM"/>
<dbReference type="PaxDb" id="3055-EDP06077"/>
<feature type="compositionally biased region" description="Polar residues" evidence="2">
    <location>
        <begin position="996"/>
        <end position="1005"/>
    </location>
</feature>
<dbReference type="OrthoDB" id="568494at2759"/>
<organism evidence="3 4">
    <name type="scientific">Chlamydomonas reinhardtii</name>
    <name type="common">Chlamydomonas smithii</name>
    <dbReference type="NCBI Taxonomy" id="3055"/>
    <lineage>
        <taxon>Eukaryota</taxon>
        <taxon>Viridiplantae</taxon>
        <taxon>Chlorophyta</taxon>
        <taxon>core chlorophytes</taxon>
        <taxon>Chlorophyceae</taxon>
        <taxon>CS clade</taxon>
        <taxon>Chlamydomonadales</taxon>
        <taxon>Chlamydomonadaceae</taxon>
        <taxon>Chlamydomonas</taxon>
    </lineage>
</organism>
<feature type="coiled-coil region" evidence="1">
    <location>
        <begin position="47"/>
        <end position="74"/>
    </location>
</feature>
<dbReference type="GeneID" id="5729096"/>
<protein>
    <submittedName>
        <fullName evidence="3">Uncharacterized protein</fullName>
    </submittedName>
</protein>
<keyword evidence="1" id="KW-0175">Coiled coil</keyword>
<evidence type="ECO:0000256" key="1">
    <source>
        <dbReference type="SAM" id="Coils"/>
    </source>
</evidence>
<evidence type="ECO:0000313" key="3">
    <source>
        <dbReference type="EMBL" id="PNW84863.1"/>
    </source>
</evidence>
<dbReference type="Proteomes" id="UP000006906">
    <property type="component" value="Chromosome 3"/>
</dbReference>
<sequence length="1122" mass="111471">MSSYLKLTTVQVVQSVDFEELGKTLEWLVQRVQELPQPGSETKTIADSLLQDQIDQLRRENQGLKDSVALLQAKQDDLDSRLDTKQDRDQAAADAGTGPGSAAEQAAALGELDKRLGQLEERVAGQAAASPAAATSAAAAASGHEASAAAAEAAPSDVAAQLKELQQGQKALAASVSALQSELQSELDTKASWAAMEDKVNRSELDALLKAGVSPAAAAGGDAASAAPALAVGADGLVDSGALVEAVNRAAADVAAVRGQVAVMADRLGGKAERAAVDDLAAKLGAVKAAAVAAPAVGSAVATAPSASAHAAAAGEPAASASALSSLAQRVGELEARVAAGAAASPSPAAAAAETAAAAAASEKAVDSIGHLSDVQPLLKELYGKVDGKADRAMLGDALRKLQDLAAALEGKADAGAVHDLQARIAALPAGAPAAAAAAAGAASGDGKQQQEQQWVVSHEVKAGDGDSDLAAGLEELRGRVAALAAQVAALKGSRPPSAAEEKAAAANGHVVPPLPAQLRSSSVSEGHDLASVQAALSSLHGQLGELSTRLAGKADGRDVAALELALNAKADLDELAELRLALGGKADGGALEQLQVAVAGKPDQAALDEVKLMAATALDAAGSAAPAAGGEGGEGKPAAGGFSNLLDSVKGMVADRATKAELAALQSQLGGKASAEELAAVRAALDDKASAAELAALGSAAGHAGRGANSEEIASLDARMGDVFAEIAKIRADLAALPPADALAAATVGGAGAGGFLSAREGTPNTGADGAAAGGGALARMVSALNREVGSLKEGLDTVAHAANVLAVGLDVATRGGGAGGVQGRYSESGGVGGGKEDRSPRGGYERLLKLMGSGEYRMKMDAFDPAALQQMAQKLAYLEATLKSPAMGRIGAGGGAGGLPDMGIKDLERQVKRLATDVRLLRDKLMDGSGGGGGGGGGGTGRMMAPGDHAMLAARPITGYRCMACDRPLDQLDVLPGPHIPTQQLPIRVPAATDVSTRGQAARSSARPGAGPDPLSPQSSTQKLQYNTDPNVRGVQNWYKDATGMAAEALPPQHVGPHLPPGGWRPSNPGMGKLTGTPSLPTLNNAPKARSPVASEALDRVQAATPIMEGQANTSLPQIS</sequence>
<dbReference type="KEGG" id="cre:CHLRE_03g161550v5"/>
<evidence type="ECO:0000313" key="4">
    <source>
        <dbReference type="Proteomes" id="UP000006906"/>
    </source>
</evidence>
<dbReference type="EMBL" id="CM008964">
    <property type="protein sequence ID" value="PNW84863.1"/>
    <property type="molecule type" value="Genomic_DNA"/>
</dbReference>
<feature type="region of interest" description="Disordered" evidence="2">
    <location>
        <begin position="495"/>
        <end position="524"/>
    </location>
</feature>
<dbReference type="RefSeq" id="XP_001703395.1">
    <property type="nucleotide sequence ID" value="XM_001703343.3"/>
</dbReference>
<dbReference type="Gramene" id="PNW84863">
    <property type="protein sequence ID" value="PNW84863"/>
    <property type="gene ID" value="CHLRE_03g161550v5"/>
</dbReference>
<reference evidence="3 4" key="1">
    <citation type="journal article" date="2007" name="Science">
        <title>The Chlamydomonas genome reveals the evolution of key animal and plant functions.</title>
        <authorList>
            <person name="Merchant S.S."/>
            <person name="Prochnik S.E."/>
            <person name="Vallon O."/>
            <person name="Harris E.H."/>
            <person name="Karpowicz S.J."/>
            <person name="Witman G.B."/>
            <person name="Terry A."/>
            <person name="Salamov A."/>
            <person name="Fritz-Laylin L.K."/>
            <person name="Marechal-Drouard L."/>
            <person name="Marshall W.F."/>
            <person name="Qu L.H."/>
            <person name="Nelson D.R."/>
            <person name="Sanderfoot A.A."/>
            <person name="Spalding M.H."/>
            <person name="Kapitonov V.V."/>
            <person name="Ren Q."/>
            <person name="Ferris P."/>
            <person name="Lindquist E."/>
            <person name="Shapiro H."/>
            <person name="Lucas S.M."/>
            <person name="Grimwood J."/>
            <person name="Schmutz J."/>
            <person name="Cardol P."/>
            <person name="Cerutti H."/>
            <person name="Chanfreau G."/>
            <person name="Chen C.L."/>
            <person name="Cognat V."/>
            <person name="Croft M.T."/>
            <person name="Dent R."/>
            <person name="Dutcher S."/>
            <person name="Fernandez E."/>
            <person name="Fukuzawa H."/>
            <person name="Gonzalez-Ballester D."/>
            <person name="Gonzalez-Halphen D."/>
            <person name="Hallmann A."/>
            <person name="Hanikenne M."/>
            <person name="Hippler M."/>
            <person name="Inwood W."/>
            <person name="Jabbari K."/>
            <person name="Kalanon M."/>
            <person name="Kuras R."/>
            <person name="Lefebvre P.A."/>
            <person name="Lemaire S.D."/>
            <person name="Lobanov A.V."/>
            <person name="Lohr M."/>
            <person name="Manuell A."/>
            <person name="Meier I."/>
            <person name="Mets L."/>
            <person name="Mittag M."/>
            <person name="Mittelmeier T."/>
            <person name="Moroney J.V."/>
            <person name="Moseley J."/>
            <person name="Napoli C."/>
            <person name="Nedelcu A.M."/>
            <person name="Niyogi K."/>
            <person name="Novoselov S.V."/>
            <person name="Paulsen I.T."/>
            <person name="Pazour G."/>
            <person name="Purton S."/>
            <person name="Ral J.P."/>
            <person name="Riano-Pachon D.M."/>
            <person name="Riekhof W."/>
            <person name="Rymarquis L."/>
            <person name="Schroda M."/>
            <person name="Stern D."/>
            <person name="Umen J."/>
            <person name="Willows R."/>
            <person name="Wilson N."/>
            <person name="Zimmer S.L."/>
            <person name="Allmer J."/>
            <person name="Balk J."/>
            <person name="Bisova K."/>
            <person name="Chen C.J."/>
            <person name="Elias M."/>
            <person name="Gendler K."/>
            <person name="Hauser C."/>
            <person name="Lamb M.R."/>
            <person name="Ledford H."/>
            <person name="Long J.C."/>
            <person name="Minagawa J."/>
            <person name="Page M.D."/>
            <person name="Pan J."/>
            <person name="Pootakham W."/>
            <person name="Roje S."/>
            <person name="Rose A."/>
            <person name="Stahlberg E."/>
            <person name="Terauchi A.M."/>
            <person name="Yang P."/>
            <person name="Ball S."/>
            <person name="Bowler C."/>
            <person name="Dieckmann C.L."/>
            <person name="Gladyshev V.N."/>
            <person name="Green P."/>
            <person name="Jorgensen R."/>
            <person name="Mayfield S."/>
            <person name="Mueller-Roeber B."/>
            <person name="Rajamani S."/>
            <person name="Sayre R.T."/>
            <person name="Brokstein P."/>
            <person name="Dubchak I."/>
            <person name="Goodstein D."/>
            <person name="Hornick L."/>
            <person name="Huang Y.W."/>
            <person name="Jhaveri J."/>
            <person name="Luo Y."/>
            <person name="Martinez D."/>
            <person name="Ngau W.C."/>
            <person name="Otillar B."/>
            <person name="Poliakov A."/>
            <person name="Porter A."/>
            <person name="Szajkowski L."/>
            <person name="Werner G."/>
            <person name="Zhou K."/>
            <person name="Grigoriev I.V."/>
            <person name="Rokhsar D.S."/>
            <person name="Grossman A.R."/>
        </authorList>
    </citation>
    <scope>NUCLEOTIDE SEQUENCE [LARGE SCALE GENOMIC DNA]</scope>
    <source>
        <strain evidence="4">CC-503</strain>
    </source>
</reference>
<dbReference type="HOGENOM" id="CLU_280248_0_0_1"/>
<feature type="region of interest" description="Disordered" evidence="2">
    <location>
        <begin position="79"/>
        <end position="104"/>
    </location>
</feature>
<name>A8IFZ1_CHLRE</name>
<dbReference type="InParanoid" id="A8IFZ1"/>
<proteinExistence type="predicted"/>
<dbReference type="SMR" id="A8IFZ1"/>
<feature type="compositionally biased region" description="Basic and acidic residues" evidence="2">
    <location>
        <begin position="79"/>
        <end position="91"/>
    </location>
</feature>
<dbReference type="PANTHER" id="PTHR35584">
    <property type="entry name" value="FLAGELLAR ASSOCIATED PROTEIN"/>
    <property type="match status" value="1"/>
</dbReference>
<dbReference type="PANTHER" id="PTHR35584:SF1">
    <property type="entry name" value="EF-HAND DOMAIN-CONTAINING PROTEIN"/>
    <property type="match status" value="1"/>
</dbReference>
<feature type="region of interest" description="Disordered" evidence="2">
    <location>
        <begin position="1053"/>
        <end position="1097"/>
    </location>
</feature>
<keyword evidence="4" id="KW-1185">Reference proteome</keyword>
<dbReference type="AlphaFoldDB" id="A8IFZ1"/>